<feature type="non-terminal residue" evidence="4">
    <location>
        <position position="274"/>
    </location>
</feature>
<dbReference type="Pfam" id="PF00620">
    <property type="entry name" value="RhoGAP"/>
    <property type="match status" value="1"/>
</dbReference>
<dbReference type="PROSITE" id="PS50003">
    <property type="entry name" value="PH_DOMAIN"/>
    <property type="match status" value="1"/>
</dbReference>
<keyword evidence="5" id="KW-1185">Reference proteome</keyword>
<keyword evidence="1" id="KW-0343">GTPase activation</keyword>
<dbReference type="GO" id="GO:0007165">
    <property type="term" value="P:signal transduction"/>
    <property type="evidence" value="ECO:0007669"/>
    <property type="project" value="InterPro"/>
</dbReference>
<evidence type="ECO:0000259" key="3">
    <source>
        <dbReference type="PROSITE" id="PS50238"/>
    </source>
</evidence>
<dbReference type="SMART" id="SM00233">
    <property type="entry name" value="PH"/>
    <property type="match status" value="1"/>
</dbReference>
<comment type="caution">
    <text evidence="4">The sequence shown here is derived from an EMBL/GenBank/DDBJ whole genome shotgun (WGS) entry which is preliminary data.</text>
</comment>
<dbReference type="InterPro" id="IPR008936">
    <property type="entry name" value="Rho_GTPase_activation_prot"/>
</dbReference>
<proteinExistence type="predicted"/>
<evidence type="ECO:0000313" key="5">
    <source>
        <dbReference type="Proteomes" id="UP000051574"/>
    </source>
</evidence>
<dbReference type="InterPro" id="IPR011993">
    <property type="entry name" value="PH-like_dom_sf"/>
</dbReference>
<dbReference type="InterPro" id="IPR001849">
    <property type="entry name" value="PH_domain"/>
</dbReference>
<gene>
    <name evidence="4" type="ORF">AMK59_4085</name>
</gene>
<dbReference type="Gene3D" id="1.10.555.10">
    <property type="entry name" value="Rho GTPase activation protein"/>
    <property type="match status" value="1"/>
</dbReference>
<reference evidence="4 5" key="1">
    <citation type="submission" date="2015-09" db="EMBL/GenBank/DDBJ databases">
        <title>Draft genome of the scarab beetle Oryctes borbonicus.</title>
        <authorList>
            <person name="Meyer J.M."/>
            <person name="Markov G.V."/>
            <person name="Baskaran P."/>
            <person name="Herrmann M."/>
            <person name="Sommer R.J."/>
            <person name="Roedelsperger C."/>
        </authorList>
    </citation>
    <scope>NUCLEOTIDE SEQUENCE [LARGE SCALE GENOMIC DNA]</scope>
    <source>
        <strain evidence="4">OB123</strain>
        <tissue evidence="4">Whole animal</tissue>
    </source>
</reference>
<dbReference type="InterPro" id="IPR052227">
    <property type="entry name" value="Arf-Rho-GAP_ANK-PH_domain"/>
</dbReference>
<feature type="domain" description="Rho-GAP" evidence="3">
    <location>
        <begin position="198"/>
        <end position="274"/>
    </location>
</feature>
<dbReference type="Proteomes" id="UP000051574">
    <property type="component" value="Unassembled WGS sequence"/>
</dbReference>
<dbReference type="GO" id="GO:0005547">
    <property type="term" value="F:phosphatidylinositol-3,4,5-trisphosphate binding"/>
    <property type="evidence" value="ECO:0007669"/>
    <property type="project" value="TreeGrafter"/>
</dbReference>
<evidence type="ECO:0000313" key="4">
    <source>
        <dbReference type="EMBL" id="KRT82214.1"/>
    </source>
</evidence>
<dbReference type="EMBL" id="LJIG01009871">
    <property type="protein sequence ID" value="KRT82214.1"/>
    <property type="molecule type" value="Genomic_DNA"/>
</dbReference>
<organism evidence="4 5">
    <name type="scientific">Oryctes borbonicus</name>
    <dbReference type="NCBI Taxonomy" id="1629725"/>
    <lineage>
        <taxon>Eukaryota</taxon>
        <taxon>Metazoa</taxon>
        <taxon>Ecdysozoa</taxon>
        <taxon>Arthropoda</taxon>
        <taxon>Hexapoda</taxon>
        <taxon>Insecta</taxon>
        <taxon>Pterygota</taxon>
        <taxon>Neoptera</taxon>
        <taxon>Endopterygota</taxon>
        <taxon>Coleoptera</taxon>
        <taxon>Polyphaga</taxon>
        <taxon>Scarabaeiformia</taxon>
        <taxon>Scarabaeidae</taxon>
        <taxon>Dynastinae</taxon>
        <taxon>Oryctes</taxon>
    </lineage>
</organism>
<dbReference type="OrthoDB" id="29546at2759"/>
<dbReference type="PANTHER" id="PTHR45899:SF2">
    <property type="entry name" value="RHO GTPASE ACTIVATING PROTEIN AT 15B, ISOFORM C"/>
    <property type="match status" value="1"/>
</dbReference>
<sequence>IRWCFVRIDFFICYLDADLKNVEECLSMESVVSAQLLDDPKFDVKIDDAKLYCFELRTAIDRYIFGTKDKNQRSVWMRKIGESLNCKLIHEVADYQRIGWLYAREGINGTWFGAWLLLSNRTLFYTTNNDVTHSIDLRKVRCILLQETTDTDCLPQVLEQGPYLVIDFQKGTFYYQSWNLAETECWYSSIRKANRNGSRLEDQQLYNYDVPVIVEKCINFIYLHGTLLAGIYRRAGQKTKCEQVANHFRQDAWSTQLPPDIYSGYEVATAFKIF</sequence>
<dbReference type="SUPFAM" id="SSF48350">
    <property type="entry name" value="GTPase activation domain, GAP"/>
    <property type="match status" value="1"/>
</dbReference>
<evidence type="ECO:0000256" key="1">
    <source>
        <dbReference type="ARBA" id="ARBA00022468"/>
    </source>
</evidence>
<feature type="domain" description="PH" evidence="2">
    <location>
        <begin position="94"/>
        <end position="195"/>
    </location>
</feature>
<dbReference type="Gene3D" id="2.30.29.30">
    <property type="entry name" value="Pleckstrin-homology domain (PH domain)/Phosphotyrosine-binding domain (PTB)"/>
    <property type="match status" value="2"/>
</dbReference>
<accession>A0A0T6B4L7</accession>
<dbReference type="PROSITE" id="PS50238">
    <property type="entry name" value="RHOGAP"/>
    <property type="match status" value="1"/>
</dbReference>
<feature type="non-terminal residue" evidence="4">
    <location>
        <position position="1"/>
    </location>
</feature>
<dbReference type="InterPro" id="IPR000198">
    <property type="entry name" value="RhoGAP_dom"/>
</dbReference>
<dbReference type="SUPFAM" id="SSF50729">
    <property type="entry name" value="PH domain-like"/>
    <property type="match status" value="2"/>
</dbReference>
<dbReference type="GO" id="GO:0005096">
    <property type="term" value="F:GTPase activator activity"/>
    <property type="evidence" value="ECO:0007669"/>
    <property type="project" value="UniProtKB-KW"/>
</dbReference>
<name>A0A0T6B4L7_9SCAR</name>
<dbReference type="PANTHER" id="PTHR45899">
    <property type="entry name" value="RHO GTPASE ACTIVATING PROTEIN AT 15B, ISOFORM C"/>
    <property type="match status" value="1"/>
</dbReference>
<dbReference type="AlphaFoldDB" id="A0A0T6B4L7"/>
<evidence type="ECO:0000259" key="2">
    <source>
        <dbReference type="PROSITE" id="PS50003"/>
    </source>
</evidence>
<protein>
    <submittedName>
        <fullName evidence="4">Pleckstrin homology domain containing protein</fullName>
    </submittedName>
</protein>
<dbReference type="GO" id="GO:0005737">
    <property type="term" value="C:cytoplasm"/>
    <property type="evidence" value="ECO:0007669"/>
    <property type="project" value="TreeGrafter"/>
</dbReference>